<dbReference type="InterPro" id="IPR035104">
    <property type="entry name" value="Ribosomal_protein_S1-like"/>
</dbReference>
<dbReference type="GO" id="GO:0003729">
    <property type="term" value="F:mRNA binding"/>
    <property type="evidence" value="ECO:0007669"/>
    <property type="project" value="TreeGrafter"/>
</dbReference>
<feature type="domain" description="S1 motif" evidence="4">
    <location>
        <begin position="31"/>
        <end position="98"/>
    </location>
</feature>
<dbReference type="InterPro" id="IPR050437">
    <property type="entry name" value="Ribos_protein_bS1-like"/>
</dbReference>
<gene>
    <name evidence="5" type="ORF">US54_C0001G0046</name>
</gene>
<feature type="domain" description="S1 motif" evidence="4">
    <location>
        <begin position="203"/>
        <end position="271"/>
    </location>
</feature>
<dbReference type="Proteomes" id="UP000034471">
    <property type="component" value="Unassembled WGS sequence"/>
</dbReference>
<dbReference type="SUPFAM" id="SSF50249">
    <property type="entry name" value="Nucleic acid-binding proteins"/>
    <property type="match status" value="4"/>
</dbReference>
<dbReference type="GO" id="GO:0006412">
    <property type="term" value="P:translation"/>
    <property type="evidence" value="ECO:0007669"/>
    <property type="project" value="TreeGrafter"/>
</dbReference>
<evidence type="ECO:0000256" key="3">
    <source>
        <dbReference type="ARBA" id="ARBA00023274"/>
    </source>
</evidence>
<dbReference type="InterPro" id="IPR003029">
    <property type="entry name" value="S1_domain"/>
</dbReference>
<reference evidence="5 6" key="1">
    <citation type="journal article" date="2015" name="Nature">
        <title>rRNA introns, odd ribosomes, and small enigmatic genomes across a large radiation of phyla.</title>
        <authorList>
            <person name="Brown C.T."/>
            <person name="Hug L.A."/>
            <person name="Thomas B.C."/>
            <person name="Sharon I."/>
            <person name="Castelle C.J."/>
            <person name="Singh A."/>
            <person name="Wilkins M.J."/>
            <person name="Williams K.H."/>
            <person name="Banfield J.F."/>
        </authorList>
    </citation>
    <scope>NUCLEOTIDE SEQUENCE [LARGE SCALE GENOMIC DNA]</scope>
</reference>
<evidence type="ECO:0000256" key="2">
    <source>
        <dbReference type="ARBA" id="ARBA00022980"/>
    </source>
</evidence>
<proteinExistence type="inferred from homology"/>
<dbReference type="GO" id="GO:0005840">
    <property type="term" value="C:ribosome"/>
    <property type="evidence" value="ECO:0007669"/>
    <property type="project" value="UniProtKB-KW"/>
</dbReference>
<dbReference type="PANTHER" id="PTHR10724">
    <property type="entry name" value="30S RIBOSOMAL PROTEIN S1"/>
    <property type="match status" value="1"/>
</dbReference>
<dbReference type="EMBL" id="LBTJ01000001">
    <property type="protein sequence ID" value="KKQ38921.1"/>
    <property type="molecule type" value="Genomic_DNA"/>
</dbReference>
<dbReference type="GO" id="GO:0003735">
    <property type="term" value="F:structural constituent of ribosome"/>
    <property type="evidence" value="ECO:0007669"/>
    <property type="project" value="TreeGrafter"/>
</dbReference>
<evidence type="ECO:0000313" key="5">
    <source>
        <dbReference type="EMBL" id="KKQ38921.1"/>
    </source>
</evidence>
<organism evidence="5 6">
    <name type="scientific">Candidatus Roizmanbacteria bacterium GW2011_GWA2_37_7</name>
    <dbReference type="NCBI Taxonomy" id="1618481"/>
    <lineage>
        <taxon>Bacteria</taxon>
        <taxon>Candidatus Roizmaniibacteriota</taxon>
    </lineage>
</organism>
<feature type="domain" description="S1 motif" evidence="4">
    <location>
        <begin position="128"/>
        <end position="182"/>
    </location>
</feature>
<dbReference type="PROSITE" id="PS50126">
    <property type="entry name" value="S1"/>
    <property type="match status" value="4"/>
</dbReference>
<sequence length="360" mass="41022">MPKIKPQKDHTPPNPMKALLQSSNISNIRKNTEIDAKILALSKKNVLFDVGAKAEAVLGEKELKEITTYLPYLGEGDIVKVRIISAESREGYPVVSMRSFFEKGKWDILQEKKKNEEDIEVVCGEYGKGGVFVDFMGIRGVIPKIQLTTDFLEDPSRLAGQRIKVKVLEVDEVKNRLVVSQKAAVLQISQKEMKKRFAKIKLNEVYDAKVLGVSEFGIFCEVQGVEGLVHISEISWEKVTNASIYVKQGEIIKTMVVEKNDEDLKLNLSIKRLANDPWEDIINKYPKEKELEGEVVRRERYGYFVRLEPGVEGLIHVSKLTGSEEFELGRKIKVFVERVSKNDRRMSLILPQTDKPVLYR</sequence>
<dbReference type="CDD" id="cd04465">
    <property type="entry name" value="S1_RPS1_repeat_ec2_hs2"/>
    <property type="match status" value="1"/>
</dbReference>
<dbReference type="PRINTS" id="PR00681">
    <property type="entry name" value="RIBOSOMALS1"/>
</dbReference>
<dbReference type="PANTHER" id="PTHR10724:SF7">
    <property type="entry name" value="SMALL RIBOSOMAL SUBUNIT PROTEIN BS1C"/>
    <property type="match status" value="1"/>
</dbReference>
<feature type="domain" description="S1 motif" evidence="4">
    <location>
        <begin position="288"/>
        <end position="351"/>
    </location>
</feature>
<dbReference type="InterPro" id="IPR012340">
    <property type="entry name" value="NA-bd_OB-fold"/>
</dbReference>
<accession>A0A0G0KE98</accession>
<dbReference type="Gene3D" id="2.40.50.140">
    <property type="entry name" value="Nucleic acid-binding proteins"/>
    <property type="match status" value="4"/>
</dbReference>
<dbReference type="STRING" id="1618481.US54_C0001G0046"/>
<evidence type="ECO:0000313" key="6">
    <source>
        <dbReference type="Proteomes" id="UP000034471"/>
    </source>
</evidence>
<dbReference type="SMART" id="SM00316">
    <property type="entry name" value="S1"/>
    <property type="match status" value="4"/>
</dbReference>
<keyword evidence="3" id="KW-0687">Ribonucleoprotein</keyword>
<name>A0A0G0KE98_9BACT</name>
<comment type="caution">
    <text evidence="5">The sequence shown here is derived from an EMBL/GenBank/DDBJ whole genome shotgun (WGS) entry which is preliminary data.</text>
</comment>
<protein>
    <submittedName>
        <fullName evidence="5">30S ribosomal protein S1</fullName>
    </submittedName>
</protein>
<dbReference type="Pfam" id="PF00575">
    <property type="entry name" value="S1"/>
    <property type="match status" value="3"/>
</dbReference>
<comment type="similarity">
    <text evidence="1">Belongs to the bacterial ribosomal protein bS1 family.</text>
</comment>
<keyword evidence="2 5" id="KW-0689">Ribosomal protein</keyword>
<evidence type="ECO:0000259" key="4">
    <source>
        <dbReference type="PROSITE" id="PS50126"/>
    </source>
</evidence>
<evidence type="ECO:0000256" key="1">
    <source>
        <dbReference type="ARBA" id="ARBA00006767"/>
    </source>
</evidence>
<dbReference type="PATRIC" id="fig|1618481.3.peg.46"/>
<dbReference type="AlphaFoldDB" id="A0A0G0KE98"/>